<accession>A0A511BPN0</accession>
<evidence type="ECO:0000313" key="3">
    <source>
        <dbReference type="EMBL" id="GEL02280.1"/>
    </source>
</evidence>
<feature type="region of interest" description="Disordered" evidence="2">
    <location>
        <begin position="73"/>
        <end position="102"/>
    </location>
</feature>
<evidence type="ECO:0000256" key="2">
    <source>
        <dbReference type="SAM" id="MobiDB-lite"/>
    </source>
</evidence>
<name>A0A511BPN0_9PROT</name>
<reference evidence="3 4" key="1">
    <citation type="submission" date="2019-07" db="EMBL/GenBank/DDBJ databases">
        <title>Whole genome shotgun sequence of Swaminathania salitolerans NBRC 104436.</title>
        <authorList>
            <person name="Hosoyama A."/>
            <person name="Uohara A."/>
            <person name="Ohji S."/>
            <person name="Ichikawa N."/>
        </authorList>
    </citation>
    <scope>NUCLEOTIDE SEQUENCE [LARGE SCALE GENOMIC DNA]</scope>
    <source>
        <strain evidence="3 4">NBRC 104436</strain>
    </source>
</reference>
<gene>
    <name evidence="3" type="ORF">SSA02_14430</name>
</gene>
<proteinExistence type="predicted"/>
<dbReference type="EMBL" id="BJVC01000002">
    <property type="protein sequence ID" value="GEL02280.1"/>
    <property type="molecule type" value="Genomic_DNA"/>
</dbReference>
<feature type="coiled-coil region" evidence="1">
    <location>
        <begin position="40"/>
        <end position="67"/>
    </location>
</feature>
<keyword evidence="4" id="KW-1185">Reference proteome</keyword>
<keyword evidence="1" id="KW-0175">Coiled coil</keyword>
<sequence>MQRELSDLQGQQRTLETHLMHEKLHVTELEKKGRESAQLLHEAQIQITQLREEALMLRRQLDVALADAHAVTRRARGPGRPRRVELADPTGQEPEPVQWWKD</sequence>
<evidence type="ECO:0000313" key="4">
    <source>
        <dbReference type="Proteomes" id="UP000321405"/>
    </source>
</evidence>
<organism evidence="3 4">
    <name type="scientific">Swaminathania salitolerans</name>
    <dbReference type="NCBI Taxonomy" id="182838"/>
    <lineage>
        <taxon>Bacteria</taxon>
        <taxon>Pseudomonadati</taxon>
        <taxon>Pseudomonadota</taxon>
        <taxon>Alphaproteobacteria</taxon>
        <taxon>Acetobacterales</taxon>
        <taxon>Acetobacteraceae</taxon>
        <taxon>Swaminathania</taxon>
    </lineage>
</organism>
<dbReference type="AlphaFoldDB" id="A0A511BPN0"/>
<dbReference type="Proteomes" id="UP000321405">
    <property type="component" value="Unassembled WGS sequence"/>
</dbReference>
<comment type="caution">
    <text evidence="3">The sequence shown here is derived from an EMBL/GenBank/DDBJ whole genome shotgun (WGS) entry which is preliminary data.</text>
</comment>
<evidence type="ECO:0000256" key="1">
    <source>
        <dbReference type="SAM" id="Coils"/>
    </source>
</evidence>
<protein>
    <submittedName>
        <fullName evidence="3">Uncharacterized protein</fullName>
    </submittedName>
</protein>